<keyword evidence="2" id="KW-1185">Reference proteome</keyword>
<gene>
    <name evidence="1" type="ORF">OCTVUL_1B003265</name>
</gene>
<sequence length="95" mass="10651">MKQMNDKSRFEYETNLLHIAFLDNMLSSPVNNRRDSCSWGRTSICTTGTGLIQPVPTLLARKISLIISPFVTSCRKCLNNPDSFSYICGSFTIPS</sequence>
<name>A0AA36AL10_OCTVU</name>
<protein>
    <submittedName>
        <fullName evidence="1">Uncharacterized protein</fullName>
    </submittedName>
</protein>
<dbReference type="EMBL" id="OX597815">
    <property type="protein sequence ID" value="CAI9717434.1"/>
    <property type="molecule type" value="Genomic_DNA"/>
</dbReference>
<dbReference type="Proteomes" id="UP001162480">
    <property type="component" value="Chromosome 2"/>
</dbReference>
<proteinExistence type="predicted"/>
<evidence type="ECO:0000313" key="1">
    <source>
        <dbReference type="EMBL" id="CAI9717434.1"/>
    </source>
</evidence>
<evidence type="ECO:0000313" key="2">
    <source>
        <dbReference type="Proteomes" id="UP001162480"/>
    </source>
</evidence>
<dbReference type="AlphaFoldDB" id="A0AA36AL10"/>
<accession>A0AA36AL10</accession>
<organism evidence="1 2">
    <name type="scientific">Octopus vulgaris</name>
    <name type="common">Common octopus</name>
    <dbReference type="NCBI Taxonomy" id="6645"/>
    <lineage>
        <taxon>Eukaryota</taxon>
        <taxon>Metazoa</taxon>
        <taxon>Spiralia</taxon>
        <taxon>Lophotrochozoa</taxon>
        <taxon>Mollusca</taxon>
        <taxon>Cephalopoda</taxon>
        <taxon>Coleoidea</taxon>
        <taxon>Octopodiformes</taxon>
        <taxon>Octopoda</taxon>
        <taxon>Incirrata</taxon>
        <taxon>Octopodidae</taxon>
        <taxon>Octopus</taxon>
    </lineage>
</organism>
<reference evidence="1" key="1">
    <citation type="submission" date="2023-08" db="EMBL/GenBank/DDBJ databases">
        <authorList>
            <person name="Alioto T."/>
            <person name="Alioto T."/>
            <person name="Gomez Garrido J."/>
        </authorList>
    </citation>
    <scope>NUCLEOTIDE SEQUENCE</scope>
</reference>